<keyword evidence="3" id="KW-0732">Signal</keyword>
<keyword evidence="2" id="KW-0677">Repeat</keyword>
<dbReference type="InterPro" id="IPR032675">
    <property type="entry name" value="LRR_dom_sf"/>
</dbReference>
<name>A0A8K0GHC8_IGNLU</name>
<dbReference type="PANTHER" id="PTHR24366">
    <property type="entry name" value="IG(IMMUNOGLOBULIN) AND LRR(LEUCINE RICH REPEAT) DOMAINS"/>
    <property type="match status" value="1"/>
</dbReference>
<dbReference type="Pfam" id="PF13855">
    <property type="entry name" value="LRR_8"/>
    <property type="match status" value="2"/>
</dbReference>
<feature type="signal peptide" evidence="3">
    <location>
        <begin position="1"/>
        <end position="21"/>
    </location>
</feature>
<dbReference type="InterPro" id="IPR003591">
    <property type="entry name" value="Leu-rich_rpt_typical-subtyp"/>
</dbReference>
<dbReference type="PROSITE" id="PS51450">
    <property type="entry name" value="LRR"/>
    <property type="match status" value="1"/>
</dbReference>
<dbReference type="InterPro" id="IPR001611">
    <property type="entry name" value="Leu-rich_rpt"/>
</dbReference>
<keyword evidence="1" id="KW-0433">Leucine-rich repeat</keyword>
<dbReference type="Gene3D" id="3.80.10.10">
    <property type="entry name" value="Ribonuclease Inhibitor"/>
    <property type="match status" value="2"/>
</dbReference>
<evidence type="ECO:0000313" key="5">
    <source>
        <dbReference type="Proteomes" id="UP000801492"/>
    </source>
</evidence>
<dbReference type="Proteomes" id="UP000801492">
    <property type="component" value="Unassembled WGS sequence"/>
</dbReference>
<protein>
    <submittedName>
        <fullName evidence="4">Uncharacterized protein</fullName>
    </submittedName>
</protein>
<keyword evidence="5" id="KW-1185">Reference proteome</keyword>
<dbReference type="EMBL" id="VTPC01001505">
    <property type="protein sequence ID" value="KAF2901752.1"/>
    <property type="molecule type" value="Genomic_DNA"/>
</dbReference>
<dbReference type="SMART" id="SM00369">
    <property type="entry name" value="LRR_TYP"/>
    <property type="match status" value="7"/>
</dbReference>
<evidence type="ECO:0000313" key="4">
    <source>
        <dbReference type="EMBL" id="KAF2901752.1"/>
    </source>
</evidence>
<dbReference type="SUPFAM" id="SSF52058">
    <property type="entry name" value="L domain-like"/>
    <property type="match status" value="1"/>
</dbReference>
<dbReference type="PANTHER" id="PTHR24366:SF96">
    <property type="entry name" value="LEUCINE RICH REPEAT CONTAINING 53"/>
    <property type="match status" value="1"/>
</dbReference>
<proteinExistence type="predicted"/>
<feature type="chain" id="PRO_5035446456" evidence="3">
    <location>
        <begin position="22"/>
        <end position="366"/>
    </location>
</feature>
<sequence length="366" mass="42250">MTLSPIYVYVSIILIISCNCAESCKKQTFHNTLIKFSLDEFGEFSKYENITGCVSSQYVSSRIIYMECYNQSVSILREGAITDMPELQTMIFMDNTINKIMWAAFINLPKLEQLILSKNKIKMIDVGVFSVVPSVGLLELNNNQLSFLGHGIFTTMPNLRILRLHHNQLDAVEHEWFDIDSNLSIMDLSHNLIRRIPRDAFKNIKKIEIIDLSNNRILTVDENAFEGLDTLFNIDLSENRIYQLTGNLFAPLKQLDILHLHGNKLTYIHNKVLEGITLKLTEISIYSNPWQCACYENIMNWAFTKYNKLKIDASINCKLLLNPVCVVPENNSDECLEDVDEELDEEFYKQFSYNNNKTCDLDFSHP</sequence>
<accession>A0A8K0GHC8</accession>
<gene>
    <name evidence="4" type="ORF">ILUMI_04430</name>
</gene>
<evidence type="ECO:0000256" key="3">
    <source>
        <dbReference type="SAM" id="SignalP"/>
    </source>
</evidence>
<evidence type="ECO:0000256" key="2">
    <source>
        <dbReference type="ARBA" id="ARBA00022737"/>
    </source>
</evidence>
<reference evidence="4" key="1">
    <citation type="submission" date="2019-08" db="EMBL/GenBank/DDBJ databases">
        <title>The genome of the North American firefly Photinus pyralis.</title>
        <authorList>
            <consortium name="Photinus pyralis genome working group"/>
            <person name="Fallon T.R."/>
            <person name="Sander Lower S.E."/>
            <person name="Weng J.-K."/>
        </authorList>
    </citation>
    <scope>NUCLEOTIDE SEQUENCE</scope>
    <source>
        <strain evidence="4">TRF0915ILg1</strain>
        <tissue evidence="4">Whole body</tissue>
    </source>
</reference>
<dbReference type="AlphaFoldDB" id="A0A8K0GHC8"/>
<evidence type="ECO:0000256" key="1">
    <source>
        <dbReference type="ARBA" id="ARBA00022614"/>
    </source>
</evidence>
<organism evidence="4 5">
    <name type="scientific">Ignelater luminosus</name>
    <name type="common">Cucubano</name>
    <name type="synonym">Pyrophorus luminosus</name>
    <dbReference type="NCBI Taxonomy" id="2038154"/>
    <lineage>
        <taxon>Eukaryota</taxon>
        <taxon>Metazoa</taxon>
        <taxon>Ecdysozoa</taxon>
        <taxon>Arthropoda</taxon>
        <taxon>Hexapoda</taxon>
        <taxon>Insecta</taxon>
        <taxon>Pterygota</taxon>
        <taxon>Neoptera</taxon>
        <taxon>Endopterygota</taxon>
        <taxon>Coleoptera</taxon>
        <taxon>Polyphaga</taxon>
        <taxon>Elateriformia</taxon>
        <taxon>Elateroidea</taxon>
        <taxon>Elateridae</taxon>
        <taxon>Agrypninae</taxon>
        <taxon>Pyrophorini</taxon>
        <taxon>Ignelater</taxon>
    </lineage>
</organism>
<comment type="caution">
    <text evidence="4">The sequence shown here is derived from an EMBL/GenBank/DDBJ whole genome shotgun (WGS) entry which is preliminary data.</text>
</comment>
<dbReference type="OrthoDB" id="676979at2759"/>